<keyword evidence="2" id="KW-1185">Reference proteome</keyword>
<dbReference type="STRING" id="398512.Bccel_0447"/>
<sequence length="42" mass="5121">MYKTCLYSIFESILSHLSIRIDVMETNIHWLDPLLLNYQYEN</sequence>
<gene>
    <name evidence="1" type="ORF">Bccel_0447</name>
</gene>
<accession>A0A0L6JHK0</accession>
<comment type="caution">
    <text evidence="1">The sequence shown here is derived from an EMBL/GenBank/DDBJ whole genome shotgun (WGS) entry which is preliminary data.</text>
</comment>
<evidence type="ECO:0000313" key="2">
    <source>
        <dbReference type="Proteomes" id="UP000036923"/>
    </source>
</evidence>
<dbReference type="EMBL" id="LGTC01000001">
    <property type="protein sequence ID" value="KNY25190.1"/>
    <property type="molecule type" value="Genomic_DNA"/>
</dbReference>
<proteinExistence type="predicted"/>
<reference evidence="2" key="1">
    <citation type="submission" date="2015-07" db="EMBL/GenBank/DDBJ databases">
        <title>Near-Complete Genome Sequence of the Cellulolytic Bacterium Bacteroides (Pseudobacteroides) cellulosolvens ATCC 35603.</title>
        <authorList>
            <person name="Dassa B."/>
            <person name="Utturkar S.M."/>
            <person name="Klingeman D.M."/>
            <person name="Hurt R.A."/>
            <person name="Keller M."/>
            <person name="Xu J."/>
            <person name="Reddy Y.H.K."/>
            <person name="Borovok I."/>
            <person name="Grinberg I.R."/>
            <person name="Lamed R."/>
            <person name="Zhivin O."/>
            <person name="Bayer E.A."/>
            <person name="Brown S.D."/>
        </authorList>
    </citation>
    <scope>NUCLEOTIDE SEQUENCE [LARGE SCALE GENOMIC DNA]</scope>
    <source>
        <strain evidence="2">DSM 2933</strain>
    </source>
</reference>
<protein>
    <submittedName>
        <fullName evidence="1">Uncharacterized protein</fullName>
    </submittedName>
</protein>
<name>A0A0L6JHK0_9FIRM</name>
<dbReference type="Proteomes" id="UP000036923">
    <property type="component" value="Unassembled WGS sequence"/>
</dbReference>
<evidence type="ECO:0000313" key="1">
    <source>
        <dbReference type="EMBL" id="KNY25190.1"/>
    </source>
</evidence>
<organism evidence="1 2">
    <name type="scientific">Pseudobacteroides cellulosolvens ATCC 35603 = DSM 2933</name>
    <dbReference type="NCBI Taxonomy" id="398512"/>
    <lineage>
        <taxon>Bacteria</taxon>
        <taxon>Bacillati</taxon>
        <taxon>Bacillota</taxon>
        <taxon>Clostridia</taxon>
        <taxon>Eubacteriales</taxon>
        <taxon>Oscillospiraceae</taxon>
        <taxon>Pseudobacteroides</taxon>
    </lineage>
</organism>
<dbReference type="AlphaFoldDB" id="A0A0L6JHK0"/>